<proteinExistence type="predicted"/>
<dbReference type="Proteomes" id="UP000176422">
    <property type="component" value="Unassembled WGS sequence"/>
</dbReference>
<dbReference type="Pfam" id="PF05908">
    <property type="entry name" value="Gamma_PGA_hydro"/>
    <property type="match status" value="1"/>
</dbReference>
<protein>
    <recommendedName>
        <fullName evidence="3">Phage-related replication protein</fullName>
    </recommendedName>
</protein>
<organism evidence="1 2">
    <name type="scientific">Candidatus Wolfebacteria bacterium RIFOXYB1_FULL_54_12</name>
    <dbReference type="NCBI Taxonomy" id="1802559"/>
    <lineage>
        <taxon>Bacteria</taxon>
        <taxon>Candidatus Wolfeibacteriota</taxon>
    </lineage>
</organism>
<comment type="caution">
    <text evidence="1">The sequence shown here is derived from an EMBL/GenBank/DDBJ whole genome shotgun (WGS) entry which is preliminary data.</text>
</comment>
<gene>
    <name evidence="1" type="ORF">A2372_03850</name>
</gene>
<evidence type="ECO:0008006" key="3">
    <source>
        <dbReference type="Google" id="ProtNLM"/>
    </source>
</evidence>
<dbReference type="InterPro" id="IPR038128">
    <property type="entry name" value="Gamma_PGA_hydro_sf"/>
</dbReference>
<dbReference type="Gene3D" id="3.40.630.100">
    <property type="entry name" value="Poly-gamma-glutamate hydrolase, zinc-binding motif"/>
    <property type="match status" value="1"/>
</dbReference>
<accession>A0A1F8DWM7</accession>
<dbReference type="EMBL" id="MGIT01000002">
    <property type="protein sequence ID" value="OGM92953.1"/>
    <property type="molecule type" value="Genomic_DNA"/>
</dbReference>
<name>A0A1F8DWM7_9BACT</name>
<evidence type="ECO:0000313" key="1">
    <source>
        <dbReference type="EMBL" id="OGM92953.1"/>
    </source>
</evidence>
<sequence length="195" mass="22082">MIDVYSKFDDLAARMVEGKDYRIVAQKRNSPYLIMAIHGGLIEPFTSDIATALAGEEYDLYVFEGMRKERNGELHIASEYFDEPQAKDMIRVAETVVCIHGHHDAEHEFVMIGGLDERLAEKMRTHLSEIDIVTRAFDGRLVPESRNNICNQGMSGGGIEIMISRKLRDALREDAGLYRLFINAMKHAIAAHKND</sequence>
<dbReference type="AlphaFoldDB" id="A0A1F8DWM7"/>
<reference evidence="1 2" key="1">
    <citation type="journal article" date="2016" name="Nat. Commun.">
        <title>Thousands of microbial genomes shed light on interconnected biogeochemical processes in an aquifer system.</title>
        <authorList>
            <person name="Anantharaman K."/>
            <person name="Brown C.T."/>
            <person name="Hug L.A."/>
            <person name="Sharon I."/>
            <person name="Castelle C.J."/>
            <person name="Probst A.J."/>
            <person name="Thomas B.C."/>
            <person name="Singh A."/>
            <person name="Wilkins M.J."/>
            <person name="Karaoz U."/>
            <person name="Brodie E.L."/>
            <person name="Williams K.H."/>
            <person name="Hubbard S.S."/>
            <person name="Banfield J.F."/>
        </authorList>
    </citation>
    <scope>NUCLEOTIDE SEQUENCE [LARGE SCALE GENOMIC DNA]</scope>
</reference>
<evidence type="ECO:0000313" key="2">
    <source>
        <dbReference type="Proteomes" id="UP000176422"/>
    </source>
</evidence>
<dbReference type="STRING" id="1802559.A2372_03850"/>
<dbReference type="InterPro" id="IPR008585">
    <property type="entry name" value="Gamma_PGA_hydro"/>
</dbReference>